<evidence type="ECO:0000256" key="2">
    <source>
        <dbReference type="ARBA" id="ARBA00022833"/>
    </source>
</evidence>
<dbReference type="Pfam" id="PF00107">
    <property type="entry name" value="ADH_zinc_N"/>
    <property type="match status" value="1"/>
</dbReference>
<proteinExistence type="predicted"/>
<dbReference type="Proteomes" id="UP001430306">
    <property type="component" value="Unassembled WGS sequence"/>
</dbReference>
<gene>
    <name evidence="5" type="ORF">LOC71_19510</name>
</gene>
<evidence type="ECO:0000313" key="6">
    <source>
        <dbReference type="Proteomes" id="UP001430306"/>
    </source>
</evidence>
<evidence type="ECO:0000256" key="3">
    <source>
        <dbReference type="ARBA" id="ARBA00023002"/>
    </source>
</evidence>
<dbReference type="InterPro" id="IPR036291">
    <property type="entry name" value="NAD(P)-bd_dom_sf"/>
</dbReference>
<reference evidence="5" key="1">
    <citation type="submission" date="2021-11" db="EMBL/GenBank/DDBJ databases">
        <title>Genome sequence.</title>
        <authorList>
            <person name="Sun Q."/>
        </authorList>
    </citation>
    <scope>NUCLEOTIDE SEQUENCE</scope>
    <source>
        <strain evidence="5">JC740</strain>
    </source>
</reference>
<dbReference type="SUPFAM" id="SSF50129">
    <property type="entry name" value="GroES-like"/>
    <property type="match status" value="1"/>
</dbReference>
<dbReference type="CDD" id="cd08261">
    <property type="entry name" value="Zn_ADH7"/>
    <property type="match status" value="1"/>
</dbReference>
<feature type="domain" description="Enoyl reductase (ER)" evidence="4">
    <location>
        <begin position="5"/>
        <end position="339"/>
    </location>
</feature>
<comment type="caution">
    <text evidence="5">The sequence shown here is derived from an EMBL/GenBank/DDBJ whole genome shotgun (WGS) entry which is preliminary data.</text>
</comment>
<keyword evidence="6" id="KW-1185">Reference proteome</keyword>
<dbReference type="InterPro" id="IPR011032">
    <property type="entry name" value="GroES-like_sf"/>
</dbReference>
<dbReference type="PANTHER" id="PTHR43401:SF2">
    <property type="entry name" value="L-THREONINE 3-DEHYDROGENASE"/>
    <property type="match status" value="1"/>
</dbReference>
<keyword evidence="2" id="KW-0862">Zinc</keyword>
<dbReference type="SMART" id="SM00829">
    <property type="entry name" value="PKS_ER"/>
    <property type="match status" value="1"/>
</dbReference>
<organism evidence="5 6">
    <name type="scientific">Rhodopirellula halodulae</name>
    <dbReference type="NCBI Taxonomy" id="2894198"/>
    <lineage>
        <taxon>Bacteria</taxon>
        <taxon>Pseudomonadati</taxon>
        <taxon>Planctomycetota</taxon>
        <taxon>Planctomycetia</taxon>
        <taxon>Pirellulales</taxon>
        <taxon>Pirellulaceae</taxon>
        <taxon>Rhodopirellula</taxon>
    </lineage>
</organism>
<dbReference type="SUPFAM" id="SSF51735">
    <property type="entry name" value="NAD(P)-binding Rossmann-fold domains"/>
    <property type="match status" value="1"/>
</dbReference>
<dbReference type="RefSeq" id="WP_230276198.1">
    <property type="nucleotide sequence ID" value="NZ_JAJKFW010000054.1"/>
</dbReference>
<name>A0ABS8NLP2_9BACT</name>
<dbReference type="Gene3D" id="3.40.50.720">
    <property type="entry name" value="NAD(P)-binding Rossmann-like Domain"/>
    <property type="match status" value="1"/>
</dbReference>
<dbReference type="InterPro" id="IPR020843">
    <property type="entry name" value="ER"/>
</dbReference>
<dbReference type="Pfam" id="PF08240">
    <property type="entry name" value="ADH_N"/>
    <property type="match status" value="1"/>
</dbReference>
<accession>A0ABS8NLP2</accession>
<dbReference type="InterPro" id="IPR013154">
    <property type="entry name" value="ADH-like_N"/>
</dbReference>
<dbReference type="InterPro" id="IPR013149">
    <property type="entry name" value="ADH-like_C"/>
</dbReference>
<evidence type="ECO:0000313" key="5">
    <source>
        <dbReference type="EMBL" id="MCC9644465.1"/>
    </source>
</evidence>
<evidence type="ECO:0000259" key="4">
    <source>
        <dbReference type="SMART" id="SM00829"/>
    </source>
</evidence>
<dbReference type="EMBL" id="JAJKFW010000054">
    <property type="protein sequence ID" value="MCC9644465.1"/>
    <property type="molecule type" value="Genomic_DNA"/>
</dbReference>
<protein>
    <submittedName>
        <fullName evidence="5">Zinc-binding alcohol dehydrogenase family protein</fullName>
    </submittedName>
</protein>
<evidence type="ECO:0000256" key="1">
    <source>
        <dbReference type="ARBA" id="ARBA00022723"/>
    </source>
</evidence>
<keyword evidence="1" id="KW-0479">Metal-binding</keyword>
<keyword evidence="3" id="KW-0560">Oxidoreductase</keyword>
<sequence>MKALQLSAPKQWEQVDIAEPSAPAAGEALVRIHRVGVCGTDLGGYLGKFPFFSYPRIPGHELGVEVLAIGEGVDNIKVGDRCSVEPYINCQKCYSCTRGLTNCCESHQTLGVMCDGGLTEQMILPARKLHPANNLSYEQSALVETLAIGCHAIDRAVVTEKDTVLVIGSGPIGLSAIEFARVAGAKVIVADLSQKRLDFVTEKMGIEHTIQFDGSEADIEKLEAMTDGRRADVVVDATGNHHSMRRAMEMAAFGGRVVYVGITQQDLQFPHAPFLHRRELTILASRNALTRDFARIIDLIETGVIDTDPWITHHAKFEDVIESFPSWTDPESGVVKAVIHVS</sequence>
<dbReference type="Gene3D" id="3.90.180.10">
    <property type="entry name" value="Medium-chain alcohol dehydrogenases, catalytic domain"/>
    <property type="match status" value="1"/>
</dbReference>
<dbReference type="InterPro" id="IPR050129">
    <property type="entry name" value="Zn_alcohol_dh"/>
</dbReference>
<dbReference type="PANTHER" id="PTHR43401">
    <property type="entry name" value="L-THREONINE 3-DEHYDROGENASE"/>
    <property type="match status" value="1"/>
</dbReference>